<evidence type="ECO:0000256" key="7">
    <source>
        <dbReference type="ARBA" id="ARBA00023180"/>
    </source>
</evidence>
<dbReference type="GO" id="GO:0005886">
    <property type="term" value="C:plasma membrane"/>
    <property type="evidence" value="ECO:0007669"/>
    <property type="project" value="UniProtKB-SubCell"/>
</dbReference>
<evidence type="ECO:0000256" key="1">
    <source>
        <dbReference type="ARBA" id="ARBA00004609"/>
    </source>
</evidence>
<dbReference type="Proteomes" id="UP001202328">
    <property type="component" value="Unassembled WGS sequence"/>
</dbReference>
<keyword evidence="2" id="KW-1003">Cell membrane</keyword>
<comment type="subcellular location">
    <subcellularLocation>
        <location evidence="1">Cell membrane</location>
        <topology evidence="1">Lipid-anchor</topology>
        <topology evidence="1">GPI-anchor</topology>
    </subcellularLocation>
</comment>
<gene>
    <name evidence="9" type="ORF">MKW98_005615</name>
</gene>
<comment type="caution">
    <text evidence="9">The sequence shown here is derived from an EMBL/GenBank/DDBJ whole genome shotgun (WGS) entry which is preliminary data.</text>
</comment>
<dbReference type="FunFam" id="1.20.58.1040:FF:000001">
    <property type="entry name" value="Glucan endo-1,3-beta-glucosidase 4"/>
    <property type="match status" value="1"/>
</dbReference>
<dbReference type="GO" id="GO:0009506">
    <property type="term" value="C:plasmodesma"/>
    <property type="evidence" value="ECO:0007669"/>
    <property type="project" value="UniProtKB-ARBA"/>
</dbReference>
<dbReference type="Gene3D" id="1.20.58.1040">
    <property type="match status" value="1"/>
</dbReference>
<keyword evidence="5" id="KW-0472">Membrane</keyword>
<keyword evidence="3" id="KW-0336">GPI-anchor</keyword>
<keyword evidence="3" id="KW-0449">Lipoprotein</keyword>
<evidence type="ECO:0000256" key="2">
    <source>
        <dbReference type="ARBA" id="ARBA00022475"/>
    </source>
</evidence>
<dbReference type="EMBL" id="JAJJMB010008785">
    <property type="protein sequence ID" value="KAI3920789.1"/>
    <property type="molecule type" value="Genomic_DNA"/>
</dbReference>
<dbReference type="PANTHER" id="PTHR31044:SF52">
    <property type="entry name" value="OS01G0631500 PROTEIN"/>
    <property type="match status" value="1"/>
</dbReference>
<protein>
    <recommendedName>
        <fullName evidence="8">X8 domain-containing protein</fullName>
    </recommendedName>
</protein>
<dbReference type="InterPro" id="IPR012946">
    <property type="entry name" value="X8"/>
</dbReference>
<organism evidence="9 10">
    <name type="scientific">Papaver atlanticum</name>
    <dbReference type="NCBI Taxonomy" id="357466"/>
    <lineage>
        <taxon>Eukaryota</taxon>
        <taxon>Viridiplantae</taxon>
        <taxon>Streptophyta</taxon>
        <taxon>Embryophyta</taxon>
        <taxon>Tracheophyta</taxon>
        <taxon>Spermatophyta</taxon>
        <taxon>Magnoliopsida</taxon>
        <taxon>Ranunculales</taxon>
        <taxon>Papaveraceae</taxon>
        <taxon>Papaveroideae</taxon>
        <taxon>Papaver</taxon>
    </lineage>
</organism>
<accession>A0AAD4XJW8</accession>
<evidence type="ECO:0000313" key="9">
    <source>
        <dbReference type="EMBL" id="KAI3920789.1"/>
    </source>
</evidence>
<dbReference type="SMART" id="SM00768">
    <property type="entry name" value="X8"/>
    <property type="match status" value="1"/>
</dbReference>
<evidence type="ECO:0000259" key="8">
    <source>
        <dbReference type="SMART" id="SM00768"/>
    </source>
</evidence>
<keyword evidence="4" id="KW-0732">Signal</keyword>
<dbReference type="GO" id="GO:0098552">
    <property type="term" value="C:side of membrane"/>
    <property type="evidence" value="ECO:0007669"/>
    <property type="project" value="UniProtKB-KW"/>
</dbReference>
<sequence>MRLTGTGPLFASDTAYKTYCVARDGADQRMLQAALDWTCSQGKIDCSSMFQGQPCYEPNTVAAHASVAFNMYCYMNGLGPENCNFKGVASITTTDPSHDTCFMDGELTNGTTIPDDSLGSALDPNVLSSAALLFARARDSMEKLKTESHFPFLRSCGCQMCEHSDRNLWSLMPFIGKQKKLLHNWVLTCFSSAVIQSKWKILSWKLRSSTASTALRLGAAAFNYADLAQGCGKKNYSIQRVSKNLGKTLSTFQPMIRGVQEVSREFKSMLDRELDLDCLLSSA</sequence>
<feature type="domain" description="X8" evidence="8">
    <location>
        <begin position="18"/>
        <end position="103"/>
    </location>
</feature>
<dbReference type="InterPro" id="IPR044788">
    <property type="entry name" value="X8_dom_prot"/>
</dbReference>
<reference evidence="9" key="1">
    <citation type="submission" date="2022-04" db="EMBL/GenBank/DDBJ databases">
        <title>A functionally conserved STORR gene fusion in Papaver species that diverged 16.8 million years ago.</title>
        <authorList>
            <person name="Catania T."/>
        </authorList>
    </citation>
    <scope>NUCLEOTIDE SEQUENCE</scope>
    <source>
        <strain evidence="9">S-188037</strain>
    </source>
</reference>
<dbReference type="Pfam" id="PF07983">
    <property type="entry name" value="X8"/>
    <property type="match status" value="1"/>
</dbReference>
<dbReference type="PANTHER" id="PTHR31044">
    <property type="entry name" value="BETA-1,3 GLUCANASE"/>
    <property type="match status" value="1"/>
</dbReference>
<keyword evidence="7" id="KW-0325">Glycoprotein</keyword>
<evidence type="ECO:0000256" key="6">
    <source>
        <dbReference type="ARBA" id="ARBA00023157"/>
    </source>
</evidence>
<evidence type="ECO:0000256" key="4">
    <source>
        <dbReference type="ARBA" id="ARBA00022729"/>
    </source>
</evidence>
<keyword evidence="6" id="KW-1015">Disulfide bond</keyword>
<proteinExistence type="predicted"/>
<evidence type="ECO:0000256" key="5">
    <source>
        <dbReference type="ARBA" id="ARBA00023136"/>
    </source>
</evidence>
<evidence type="ECO:0000313" key="10">
    <source>
        <dbReference type="Proteomes" id="UP001202328"/>
    </source>
</evidence>
<name>A0AAD4XJW8_9MAGN</name>
<dbReference type="AlphaFoldDB" id="A0AAD4XJW8"/>
<keyword evidence="10" id="KW-1185">Reference proteome</keyword>
<evidence type="ECO:0000256" key="3">
    <source>
        <dbReference type="ARBA" id="ARBA00022622"/>
    </source>
</evidence>